<dbReference type="InParanoid" id="A0A1Z5KJH6"/>
<dbReference type="PROSITE" id="PS50231">
    <property type="entry name" value="RICIN_B_LECTIN"/>
    <property type="match status" value="1"/>
</dbReference>
<dbReference type="SUPFAM" id="SSF50370">
    <property type="entry name" value="Ricin B-like lectins"/>
    <property type="match status" value="1"/>
</dbReference>
<sequence>MKFIIQASLMVHLLVSSLASEEASTNLLRRNLQVAAKNYGSNHSGNLELCEGHCETDADCRGNLVCFQRDAGDGVPGCSLSEKQRNSRTDYCVARLTDDGSDLPSLAPTPTMAPSNYTESSDVPSSIGDAEHFGFNGRTFALKLYWEPGYNWQNEPFERKWCMSMTCRRFCRKGSEIAIYCNNGPTQWEFVFHGPNEVQIKVAQRNLCIQEFLYDDLELAQCDSSNQKQRFVAARGSFDGRRFEISPKLRRGWCFTQRHHPKSGEYVNLEPCVSARREGSRTSYWNKY</sequence>
<organism evidence="3 4">
    <name type="scientific">Fistulifera solaris</name>
    <name type="common">Oleaginous diatom</name>
    <dbReference type="NCBI Taxonomy" id="1519565"/>
    <lineage>
        <taxon>Eukaryota</taxon>
        <taxon>Sar</taxon>
        <taxon>Stramenopiles</taxon>
        <taxon>Ochrophyta</taxon>
        <taxon>Bacillariophyta</taxon>
        <taxon>Bacillariophyceae</taxon>
        <taxon>Bacillariophycidae</taxon>
        <taxon>Naviculales</taxon>
        <taxon>Naviculaceae</taxon>
        <taxon>Fistulifera</taxon>
    </lineage>
</organism>
<feature type="chain" id="PRO_5012916053" evidence="2">
    <location>
        <begin position="20"/>
        <end position="288"/>
    </location>
</feature>
<dbReference type="OrthoDB" id="54384at2759"/>
<proteinExistence type="predicted"/>
<keyword evidence="2" id="KW-0732">Signal</keyword>
<evidence type="ECO:0000256" key="1">
    <source>
        <dbReference type="SAM" id="MobiDB-lite"/>
    </source>
</evidence>
<dbReference type="Proteomes" id="UP000198406">
    <property type="component" value="Unassembled WGS sequence"/>
</dbReference>
<comment type="caution">
    <text evidence="3">The sequence shown here is derived from an EMBL/GenBank/DDBJ whole genome shotgun (WGS) entry which is preliminary data.</text>
</comment>
<gene>
    <name evidence="3" type="ORF">FisN_24Hh019</name>
</gene>
<name>A0A1Z5KJH6_FISSO</name>
<dbReference type="AlphaFoldDB" id="A0A1Z5KJH6"/>
<accession>A0A1Z5KJH6</accession>
<feature type="region of interest" description="Disordered" evidence="1">
    <location>
        <begin position="103"/>
        <end position="123"/>
    </location>
</feature>
<evidence type="ECO:0000256" key="2">
    <source>
        <dbReference type="SAM" id="SignalP"/>
    </source>
</evidence>
<evidence type="ECO:0000313" key="4">
    <source>
        <dbReference type="Proteomes" id="UP000198406"/>
    </source>
</evidence>
<keyword evidence="4" id="KW-1185">Reference proteome</keyword>
<feature type="compositionally biased region" description="Polar residues" evidence="1">
    <location>
        <begin position="112"/>
        <end position="123"/>
    </location>
</feature>
<protein>
    <submittedName>
        <fullName evidence="3">Uncharacterized protein</fullName>
    </submittedName>
</protein>
<feature type="signal peptide" evidence="2">
    <location>
        <begin position="1"/>
        <end position="19"/>
    </location>
</feature>
<dbReference type="EMBL" id="BDSP01000238">
    <property type="protein sequence ID" value="GAX26108.1"/>
    <property type="molecule type" value="Genomic_DNA"/>
</dbReference>
<dbReference type="InterPro" id="IPR035992">
    <property type="entry name" value="Ricin_B-like_lectins"/>
</dbReference>
<evidence type="ECO:0000313" key="3">
    <source>
        <dbReference type="EMBL" id="GAX26108.1"/>
    </source>
</evidence>
<reference evidence="3 4" key="1">
    <citation type="journal article" date="2015" name="Plant Cell">
        <title>Oil accumulation by the oleaginous diatom Fistulifera solaris as revealed by the genome and transcriptome.</title>
        <authorList>
            <person name="Tanaka T."/>
            <person name="Maeda Y."/>
            <person name="Veluchamy A."/>
            <person name="Tanaka M."/>
            <person name="Abida H."/>
            <person name="Marechal E."/>
            <person name="Bowler C."/>
            <person name="Muto M."/>
            <person name="Sunaga Y."/>
            <person name="Tanaka M."/>
            <person name="Yoshino T."/>
            <person name="Taniguchi T."/>
            <person name="Fukuda Y."/>
            <person name="Nemoto M."/>
            <person name="Matsumoto M."/>
            <person name="Wong P.S."/>
            <person name="Aburatani S."/>
            <person name="Fujibuchi W."/>
        </authorList>
    </citation>
    <scope>NUCLEOTIDE SEQUENCE [LARGE SCALE GENOMIC DNA]</scope>
    <source>
        <strain evidence="3 4">JPCC DA0580</strain>
    </source>
</reference>